<dbReference type="RefSeq" id="WP_150415025.1">
    <property type="nucleotide sequence ID" value="NZ_VYQF01000003.1"/>
</dbReference>
<accession>A0A5J5IH28</accession>
<reference evidence="1 2" key="1">
    <citation type="submission" date="2019-09" db="EMBL/GenBank/DDBJ databases">
        <title>Draft genome sequence of Ginsengibacter sp. BR5-29.</title>
        <authorList>
            <person name="Im W.-T."/>
        </authorList>
    </citation>
    <scope>NUCLEOTIDE SEQUENCE [LARGE SCALE GENOMIC DNA]</scope>
    <source>
        <strain evidence="1 2">BR5-29</strain>
    </source>
</reference>
<proteinExistence type="predicted"/>
<dbReference type="Proteomes" id="UP000326903">
    <property type="component" value="Unassembled WGS sequence"/>
</dbReference>
<name>A0A5J5IH28_9BACT</name>
<protein>
    <submittedName>
        <fullName evidence="1">Uncharacterized protein</fullName>
    </submittedName>
</protein>
<gene>
    <name evidence="1" type="ORF">FW778_12310</name>
</gene>
<evidence type="ECO:0000313" key="2">
    <source>
        <dbReference type="Proteomes" id="UP000326903"/>
    </source>
</evidence>
<dbReference type="AlphaFoldDB" id="A0A5J5IH28"/>
<sequence>MQNNNDNSTIYTFQESGTGNLLLETKDMSVLSGVVPTQTIARTEKVIIKGVTYVVVGVEIDISTVSSQVANPGPNPIEQHNQCGVHTTVYLKKSFHPLRNFLKG</sequence>
<dbReference type="EMBL" id="VYQF01000003">
    <property type="protein sequence ID" value="KAA9038350.1"/>
    <property type="molecule type" value="Genomic_DNA"/>
</dbReference>
<organism evidence="1 2">
    <name type="scientific">Ginsengibacter hankyongi</name>
    <dbReference type="NCBI Taxonomy" id="2607284"/>
    <lineage>
        <taxon>Bacteria</taxon>
        <taxon>Pseudomonadati</taxon>
        <taxon>Bacteroidota</taxon>
        <taxon>Chitinophagia</taxon>
        <taxon>Chitinophagales</taxon>
        <taxon>Chitinophagaceae</taxon>
        <taxon>Ginsengibacter</taxon>
    </lineage>
</organism>
<evidence type="ECO:0000313" key="1">
    <source>
        <dbReference type="EMBL" id="KAA9038350.1"/>
    </source>
</evidence>
<keyword evidence="2" id="KW-1185">Reference proteome</keyword>
<comment type="caution">
    <text evidence="1">The sequence shown here is derived from an EMBL/GenBank/DDBJ whole genome shotgun (WGS) entry which is preliminary data.</text>
</comment>